<keyword evidence="2" id="KW-1185">Reference proteome</keyword>
<protein>
    <submittedName>
        <fullName evidence="1">Uncharacterized protein</fullName>
    </submittedName>
</protein>
<dbReference type="STRING" id="926559.JoomaDRAFT_1676"/>
<evidence type="ECO:0000313" key="1">
    <source>
        <dbReference type="EMBL" id="EIJ38687.1"/>
    </source>
</evidence>
<sequence length="75" mass="9196">MICKELNFKIMVYLNYNNLDNDTQNRLLSMSKKDVESRFGEQLKNYAREHYVNYEALLEEEAIRNLYNYKYIFNI</sequence>
<proteinExistence type="predicted"/>
<reference evidence="1 2" key="1">
    <citation type="submission" date="2012-02" db="EMBL/GenBank/DDBJ databases">
        <title>Improved High-Quality Draft genome of Joostella marina DSM 19592.</title>
        <authorList>
            <consortium name="US DOE Joint Genome Institute (JGI-PGF)"/>
            <person name="Lucas S."/>
            <person name="Copeland A."/>
            <person name="Lapidus A."/>
            <person name="Bruce D."/>
            <person name="Goodwin L."/>
            <person name="Pitluck S."/>
            <person name="Peters L."/>
            <person name="Chertkov O."/>
            <person name="Ovchinnikova G."/>
            <person name="Kyrpides N."/>
            <person name="Mavromatis K."/>
            <person name="Detter J.C."/>
            <person name="Han C."/>
            <person name="Land M."/>
            <person name="Hauser L."/>
            <person name="Markowitz V."/>
            <person name="Cheng J.-F."/>
            <person name="Hugenholtz P."/>
            <person name="Woyke T."/>
            <person name="Wu D."/>
            <person name="Tindall B."/>
            <person name="Brambilla E."/>
            <person name="Klenk H.-P."/>
            <person name="Eisen J.A."/>
        </authorList>
    </citation>
    <scope>NUCLEOTIDE SEQUENCE [LARGE SCALE GENOMIC DNA]</scope>
    <source>
        <strain evidence="1 2">DSM 19592</strain>
    </source>
</reference>
<evidence type="ECO:0000313" key="2">
    <source>
        <dbReference type="Proteomes" id="UP000004690"/>
    </source>
</evidence>
<name>I3C4Z4_9FLAO</name>
<gene>
    <name evidence="1" type="ORF">JoomaDRAFT_1676</name>
</gene>
<dbReference type="Proteomes" id="UP000004690">
    <property type="component" value="Unassembled WGS sequence"/>
</dbReference>
<accession>I3C4Z4</accession>
<dbReference type="HOGENOM" id="CLU_194474_0_0_10"/>
<organism evidence="1 2">
    <name type="scientific">Galbibacter orientalis DSM 19592</name>
    <dbReference type="NCBI Taxonomy" id="926559"/>
    <lineage>
        <taxon>Bacteria</taxon>
        <taxon>Pseudomonadati</taxon>
        <taxon>Bacteroidota</taxon>
        <taxon>Flavobacteriia</taxon>
        <taxon>Flavobacteriales</taxon>
        <taxon>Flavobacteriaceae</taxon>
        <taxon>Galbibacter</taxon>
    </lineage>
</organism>
<dbReference type="eggNOG" id="ENOG50333YI">
    <property type="taxonomic scope" value="Bacteria"/>
</dbReference>
<dbReference type="AlphaFoldDB" id="I3C4Z4"/>
<dbReference type="EMBL" id="JH651379">
    <property type="protein sequence ID" value="EIJ38687.1"/>
    <property type="molecule type" value="Genomic_DNA"/>
</dbReference>